<organism evidence="5 6">
    <name type="scientific">Leadbetterella byssophila (strain DSM 17132 / JCM 16389 / KACC 11308 / NBRC 106382 / 4M15)</name>
    <dbReference type="NCBI Taxonomy" id="649349"/>
    <lineage>
        <taxon>Bacteria</taxon>
        <taxon>Pseudomonadati</taxon>
        <taxon>Bacteroidota</taxon>
        <taxon>Cytophagia</taxon>
        <taxon>Cytophagales</taxon>
        <taxon>Leadbetterellaceae</taxon>
        <taxon>Leadbetterella</taxon>
    </lineage>
</organism>
<dbReference type="InterPro" id="IPR050313">
    <property type="entry name" value="Carb_Metab_HTH_regulators"/>
</dbReference>
<sequence>MTITERHQFILEELHNKGKIHIQDLSEQLEVSGVTLRKDLKILEEKKLLYRTHGGASLQNPYAIERPIHEKQHFNSVEKQNIGKAALRIIGNNDSLMIGSGTTVFEFARQLKPSHRVTVITPALKVGMELANTPNVEVLQLGGLIRPNSSSVAGNFAEFMLAQISCGILFLGVDGIDLDFGFTISNLTEAGLNQEMIKTAQQVAILADHTKFGRRGIAKICDIETVNFVITDSLAPKESIKALEEAGVQVIIA</sequence>
<name>E4RVE8_LEAB4</name>
<reference key="1">
    <citation type="submission" date="2010-11" db="EMBL/GenBank/DDBJ databases">
        <title>The complete genome of Leadbetterella byssophila DSM 17132.</title>
        <authorList>
            <consortium name="US DOE Joint Genome Institute (JGI-PGF)"/>
            <person name="Lucas S."/>
            <person name="Copeland A."/>
            <person name="Lapidus A."/>
            <person name="Glavina del Rio T."/>
            <person name="Dalin E."/>
            <person name="Tice H."/>
            <person name="Bruce D."/>
            <person name="Goodwin L."/>
            <person name="Pitluck S."/>
            <person name="Kyrpides N."/>
            <person name="Mavromatis K."/>
            <person name="Ivanova N."/>
            <person name="Teshima H."/>
            <person name="Brettin T."/>
            <person name="Detter J.C."/>
            <person name="Han C."/>
            <person name="Tapia R."/>
            <person name="Land M."/>
            <person name="Hauser L."/>
            <person name="Markowitz V."/>
            <person name="Cheng J.-F."/>
            <person name="Hugenholtz P."/>
            <person name="Woyke T."/>
            <person name="Wu D."/>
            <person name="Tindall B."/>
            <person name="Pomrenke H.G."/>
            <person name="Brambilla E."/>
            <person name="Klenk H.-P."/>
            <person name="Eisen J.A."/>
        </authorList>
    </citation>
    <scope>NUCLEOTIDE SEQUENCE [LARGE SCALE GENOMIC DNA]</scope>
    <source>
        <strain>DSM 17132</strain>
    </source>
</reference>
<dbReference type="PRINTS" id="PR00037">
    <property type="entry name" value="HTHLACR"/>
</dbReference>
<dbReference type="GO" id="GO:0003700">
    <property type="term" value="F:DNA-binding transcription factor activity"/>
    <property type="evidence" value="ECO:0007669"/>
    <property type="project" value="InterPro"/>
</dbReference>
<dbReference type="PANTHER" id="PTHR30363">
    <property type="entry name" value="HTH-TYPE TRANSCRIPTIONAL REGULATOR SRLR-RELATED"/>
    <property type="match status" value="1"/>
</dbReference>
<dbReference type="InterPro" id="IPR001034">
    <property type="entry name" value="DeoR_HTH"/>
</dbReference>
<dbReference type="Pfam" id="PF00455">
    <property type="entry name" value="DeoRC"/>
    <property type="match status" value="1"/>
</dbReference>
<dbReference type="Gene3D" id="1.10.10.10">
    <property type="entry name" value="Winged helix-like DNA-binding domain superfamily/Winged helix DNA-binding domain"/>
    <property type="match status" value="1"/>
</dbReference>
<evidence type="ECO:0000313" key="6">
    <source>
        <dbReference type="Proteomes" id="UP000007435"/>
    </source>
</evidence>
<dbReference type="OrthoDB" id="9797223at2"/>
<accession>E4RVE8</accession>
<dbReference type="SMART" id="SM01134">
    <property type="entry name" value="DeoRC"/>
    <property type="match status" value="1"/>
</dbReference>
<evidence type="ECO:0000256" key="3">
    <source>
        <dbReference type="ARBA" id="ARBA00023163"/>
    </source>
</evidence>
<dbReference type="HOGENOM" id="CLU_060699_3_1_10"/>
<feature type="domain" description="HTH deoR-type" evidence="4">
    <location>
        <begin position="3"/>
        <end position="58"/>
    </location>
</feature>
<dbReference type="Proteomes" id="UP000007435">
    <property type="component" value="Chromosome"/>
</dbReference>
<evidence type="ECO:0000313" key="5">
    <source>
        <dbReference type="EMBL" id="ADQ16134.1"/>
    </source>
</evidence>
<dbReference type="PANTHER" id="PTHR30363:SF46">
    <property type="entry name" value="LYSR FAMILY TRANSCRIPTIONAL REGULATOR"/>
    <property type="match status" value="1"/>
</dbReference>
<dbReference type="Pfam" id="PF08220">
    <property type="entry name" value="HTH_DeoR"/>
    <property type="match status" value="1"/>
</dbReference>
<gene>
    <name evidence="5" type="ordered locus">Lbys_0356</name>
</gene>
<dbReference type="InterPro" id="IPR036390">
    <property type="entry name" value="WH_DNA-bd_sf"/>
</dbReference>
<dbReference type="GO" id="GO:0003677">
    <property type="term" value="F:DNA binding"/>
    <property type="evidence" value="ECO:0007669"/>
    <property type="project" value="UniProtKB-KW"/>
</dbReference>
<keyword evidence="6" id="KW-1185">Reference proteome</keyword>
<dbReference type="InterPro" id="IPR018356">
    <property type="entry name" value="Tscrpt_reg_HTH_DeoR_CS"/>
</dbReference>
<protein>
    <submittedName>
        <fullName evidence="5">Transcriptional regulator, DeoR family</fullName>
    </submittedName>
</protein>
<evidence type="ECO:0000256" key="2">
    <source>
        <dbReference type="ARBA" id="ARBA00023125"/>
    </source>
</evidence>
<dbReference type="InterPro" id="IPR014036">
    <property type="entry name" value="DeoR-like_C"/>
</dbReference>
<dbReference type="Gene3D" id="3.40.50.1360">
    <property type="match status" value="1"/>
</dbReference>
<proteinExistence type="predicted"/>
<dbReference type="SUPFAM" id="SSF100950">
    <property type="entry name" value="NagB/RpiA/CoA transferase-like"/>
    <property type="match status" value="1"/>
</dbReference>
<evidence type="ECO:0000259" key="4">
    <source>
        <dbReference type="PROSITE" id="PS51000"/>
    </source>
</evidence>
<dbReference type="SMART" id="SM00420">
    <property type="entry name" value="HTH_DEOR"/>
    <property type="match status" value="1"/>
</dbReference>
<dbReference type="InterPro" id="IPR036388">
    <property type="entry name" value="WH-like_DNA-bd_sf"/>
</dbReference>
<dbReference type="PROSITE" id="PS51000">
    <property type="entry name" value="HTH_DEOR_2"/>
    <property type="match status" value="1"/>
</dbReference>
<dbReference type="eggNOG" id="COG1349">
    <property type="taxonomic scope" value="Bacteria"/>
</dbReference>
<dbReference type="RefSeq" id="WP_013407189.1">
    <property type="nucleotide sequence ID" value="NC_014655.1"/>
</dbReference>
<dbReference type="KEGG" id="lby:Lbys_0356"/>
<dbReference type="STRING" id="649349.Lbys_0356"/>
<keyword evidence="1" id="KW-0805">Transcription regulation</keyword>
<dbReference type="SUPFAM" id="SSF46785">
    <property type="entry name" value="Winged helix' DNA-binding domain"/>
    <property type="match status" value="1"/>
</dbReference>
<dbReference type="PROSITE" id="PS00894">
    <property type="entry name" value="HTH_DEOR_1"/>
    <property type="match status" value="1"/>
</dbReference>
<evidence type="ECO:0000256" key="1">
    <source>
        <dbReference type="ARBA" id="ARBA00023015"/>
    </source>
</evidence>
<keyword evidence="3" id="KW-0804">Transcription</keyword>
<keyword evidence="2" id="KW-0238">DNA-binding</keyword>
<dbReference type="AlphaFoldDB" id="E4RVE8"/>
<reference evidence="5 6" key="2">
    <citation type="journal article" date="2011" name="Stand. Genomic Sci.">
        <title>Complete genome sequence of Leadbetterella byssophila type strain (4M15).</title>
        <authorList>
            <person name="Abt B."/>
            <person name="Teshima H."/>
            <person name="Lucas S."/>
            <person name="Lapidus A."/>
            <person name="Del Rio T.G."/>
            <person name="Nolan M."/>
            <person name="Tice H."/>
            <person name="Cheng J.F."/>
            <person name="Pitluck S."/>
            <person name="Liolios K."/>
            <person name="Pagani I."/>
            <person name="Ivanova N."/>
            <person name="Mavromatis K."/>
            <person name="Pati A."/>
            <person name="Tapia R."/>
            <person name="Han C."/>
            <person name="Goodwin L."/>
            <person name="Chen A."/>
            <person name="Palaniappan K."/>
            <person name="Land M."/>
            <person name="Hauser L."/>
            <person name="Chang Y.J."/>
            <person name="Jeffries C.D."/>
            <person name="Rohde M."/>
            <person name="Goker M."/>
            <person name="Tindall B.J."/>
            <person name="Detter J.C."/>
            <person name="Woyke T."/>
            <person name="Bristow J."/>
            <person name="Eisen J.A."/>
            <person name="Markowitz V."/>
            <person name="Hugenholtz P."/>
            <person name="Klenk H.P."/>
            <person name="Kyrpides N.C."/>
        </authorList>
    </citation>
    <scope>NUCLEOTIDE SEQUENCE [LARGE SCALE GENOMIC DNA]</scope>
    <source>
        <strain evidence="6">DSM 17132 / JCM 16389 / KACC 11308 / NBRC 106382 / 4M15</strain>
    </source>
</reference>
<dbReference type="EMBL" id="CP002305">
    <property type="protein sequence ID" value="ADQ16134.1"/>
    <property type="molecule type" value="Genomic_DNA"/>
</dbReference>
<dbReference type="InterPro" id="IPR037171">
    <property type="entry name" value="NagB/RpiA_transferase-like"/>
</dbReference>